<evidence type="ECO:0000313" key="10">
    <source>
        <dbReference type="Proteomes" id="UP000469462"/>
    </source>
</evidence>
<evidence type="ECO:0000256" key="1">
    <source>
        <dbReference type="ARBA" id="ARBA00001849"/>
    </source>
</evidence>
<dbReference type="Pfam" id="PF00575">
    <property type="entry name" value="S1"/>
    <property type="match status" value="1"/>
</dbReference>
<dbReference type="InterPro" id="IPR012340">
    <property type="entry name" value="NA-bd_OB-fold"/>
</dbReference>
<dbReference type="GO" id="GO:0005829">
    <property type="term" value="C:cytosol"/>
    <property type="evidence" value="ECO:0007669"/>
    <property type="project" value="TreeGrafter"/>
</dbReference>
<comment type="function">
    <text evidence="7">3'-5' exoribonuclease that releases 5'-nucleoside monophosphates and is involved in maturation of structured RNAs.</text>
</comment>
<evidence type="ECO:0000256" key="3">
    <source>
        <dbReference type="ARBA" id="ARBA00022722"/>
    </source>
</evidence>
<dbReference type="GO" id="GO:0008859">
    <property type="term" value="F:exoribonuclease II activity"/>
    <property type="evidence" value="ECO:0007669"/>
    <property type="project" value="UniProtKB-UniRule"/>
</dbReference>
<keyword evidence="4 7" id="KW-0378">Hydrolase</keyword>
<evidence type="ECO:0000256" key="5">
    <source>
        <dbReference type="ARBA" id="ARBA00022839"/>
    </source>
</evidence>
<dbReference type="Pfam" id="PF00773">
    <property type="entry name" value="RNB"/>
    <property type="match status" value="1"/>
</dbReference>
<dbReference type="InterPro" id="IPR001900">
    <property type="entry name" value="RNase_II/R"/>
</dbReference>
<gene>
    <name evidence="7" type="primary">rnr</name>
    <name evidence="9" type="ORF">GBM96_10700</name>
</gene>
<organism evidence="9 10">
    <name type="scientific">Sutterella seckii</name>
    <dbReference type="NCBI Taxonomy" id="1944635"/>
    <lineage>
        <taxon>Bacteria</taxon>
        <taxon>Pseudomonadati</taxon>
        <taxon>Pseudomonadota</taxon>
        <taxon>Betaproteobacteria</taxon>
        <taxon>Burkholderiales</taxon>
        <taxon>Sutterellaceae</taxon>
        <taxon>Sutterella</taxon>
    </lineage>
</organism>
<keyword evidence="6 7" id="KW-0694">RNA-binding</keyword>
<evidence type="ECO:0000256" key="6">
    <source>
        <dbReference type="ARBA" id="ARBA00022884"/>
    </source>
</evidence>
<dbReference type="SMART" id="SM00316">
    <property type="entry name" value="S1"/>
    <property type="match status" value="1"/>
</dbReference>
<comment type="similarity">
    <text evidence="7">Belongs to the RNR ribonuclease family. RNase R subfamily.</text>
</comment>
<proteinExistence type="inferred from homology"/>
<sequence>MSKKKSRTKAQVPAPLPEVTAEDIQKAKAFLAGLREDVSYTQAKKKLKRELGFASEVANALIVRLNEEGFEKGDEKNWFLNPEAETTTGVVQGARTLDKMTVMPQCDAGEEIPLPAYRPNYIPGDVFELRRSISGWRLSKFIRRPQKRWVCQFLAKSGEYVYLKAVSAFAPLEFTVPASEIPPGVNLKKDAVEVELLPDSETPGEAVNYEERVELNARFVKVVGAMNDPLGEMAIASAQFGVPIEFSPETLEEAKKLPDVVDRRSLQNRVDLTDLPFVTIDGEDARDFDDAVYCADLPGGGWRLLVAIADVSRYVKPGTSLDRDAQIRATSVYFPASVVPMLPEKLSNGLCSLNPGVDRLVMVCDAIVSPEGRTMAYQFYPGVIHSHARLTYNVVWSALQKEPAGLEAIGERLPEIERLHALFKALKAERIARGALDFETEESQAVFNGKGQIESFSVREHNDAHRMIEEAMLVANVSAAKFVLEKKQLTLFRVHDKPDPKKLQELKSLLASFGIAFKSSNERETLAHALSKVIEETKDRPYIQSAILRTMQRACYQPDNIGHFGLQFDAYAHFTSPIRRYPDLLLHRTIKGILSHRAYVPVVEFDDAEVMSGYHARKLGARPDEKAAAPAKPLSRTEARKRVWSRLGIICSSAERRADDATRDVMKYLKCEFLRSKVGRKFNAVVTGMCPAGVFITLEAMPIEGFIHISELGWGYYEYDENAKKMTSYDEMTEVRLGDRLSVRLNSVELEERRINFSLVSSYSRHTVKGGKRGSRGRRRFNYDGFGFFPEDDVDFDDDDDFVDEDVPF</sequence>
<dbReference type="AlphaFoldDB" id="A0AAI9S9P3"/>
<dbReference type="GO" id="GO:0006402">
    <property type="term" value="P:mRNA catabolic process"/>
    <property type="evidence" value="ECO:0007669"/>
    <property type="project" value="TreeGrafter"/>
</dbReference>
<accession>A0AAI9S9P3</accession>
<keyword evidence="2 7" id="KW-0963">Cytoplasm</keyword>
<dbReference type="EC" id="3.1.13.1" evidence="7"/>
<evidence type="ECO:0000256" key="2">
    <source>
        <dbReference type="ARBA" id="ARBA00022490"/>
    </source>
</evidence>
<keyword evidence="5 7" id="KW-0269">Exonuclease</keyword>
<dbReference type="EMBL" id="WEHW01000065">
    <property type="protein sequence ID" value="KAB7649779.1"/>
    <property type="molecule type" value="Genomic_DNA"/>
</dbReference>
<dbReference type="Gene3D" id="2.40.50.140">
    <property type="entry name" value="Nucleic acid-binding proteins"/>
    <property type="match status" value="1"/>
</dbReference>
<dbReference type="InterPro" id="IPR011805">
    <property type="entry name" value="RNase_R"/>
</dbReference>
<dbReference type="InterPro" id="IPR050180">
    <property type="entry name" value="RNR_Ribonuclease"/>
</dbReference>
<name>A0AAI9S9P3_9BURK</name>
<dbReference type="Proteomes" id="UP000469462">
    <property type="component" value="Unassembled WGS sequence"/>
</dbReference>
<reference evidence="9 10" key="1">
    <citation type="submission" date="2019-10" db="EMBL/GenBank/DDBJ databases">
        <title>Genome diversity of Sutterella seckii.</title>
        <authorList>
            <person name="Chaplin A.V."/>
            <person name="Sokolova S.R."/>
            <person name="Mosin K.A."/>
            <person name="Ivanova E.L."/>
            <person name="Kochetkova T.O."/>
            <person name="Goltsov A.Y."/>
            <person name="Trofimov D.Y."/>
            <person name="Efimov B.A."/>
        </authorList>
    </citation>
    <scope>NUCLEOTIDE SEQUENCE [LARGE SCALE GENOMIC DNA]</scope>
    <source>
        <strain evidence="9 10">ASD3426</strain>
    </source>
</reference>
<dbReference type="PANTHER" id="PTHR23355:SF9">
    <property type="entry name" value="DIS3-LIKE EXONUCLEASE 2"/>
    <property type="match status" value="1"/>
</dbReference>
<dbReference type="InterPro" id="IPR003029">
    <property type="entry name" value="S1_domain"/>
</dbReference>
<comment type="caution">
    <text evidence="9">The sequence shown here is derived from an EMBL/GenBank/DDBJ whole genome shotgun (WGS) entry which is preliminary data.</text>
</comment>
<keyword evidence="3 7" id="KW-0540">Nuclease</keyword>
<dbReference type="PANTHER" id="PTHR23355">
    <property type="entry name" value="RIBONUCLEASE"/>
    <property type="match status" value="1"/>
</dbReference>
<comment type="catalytic activity">
    <reaction evidence="1 7">
        <text>Exonucleolytic cleavage in the 3'- to 5'-direction to yield nucleoside 5'-phosphates.</text>
        <dbReference type="EC" id="3.1.13.1"/>
    </reaction>
</comment>
<dbReference type="CDD" id="cd04471">
    <property type="entry name" value="S1_RNase_R"/>
    <property type="match status" value="1"/>
</dbReference>
<dbReference type="InterPro" id="IPR022966">
    <property type="entry name" value="RNase_II/R_CS"/>
</dbReference>
<dbReference type="RefSeq" id="WP_152157145.1">
    <property type="nucleotide sequence ID" value="NZ_WEHW01000065.1"/>
</dbReference>
<dbReference type="PROSITE" id="PS01175">
    <property type="entry name" value="RIBONUCLEASE_II"/>
    <property type="match status" value="1"/>
</dbReference>
<dbReference type="SMART" id="SM00955">
    <property type="entry name" value="RNB"/>
    <property type="match status" value="1"/>
</dbReference>
<dbReference type="SUPFAM" id="SSF50249">
    <property type="entry name" value="Nucleic acid-binding proteins"/>
    <property type="match status" value="2"/>
</dbReference>
<comment type="subcellular location">
    <subcellularLocation>
        <location evidence="7">Cytoplasm</location>
    </subcellularLocation>
</comment>
<dbReference type="InterPro" id="IPR004476">
    <property type="entry name" value="RNase_II/RNase_R"/>
</dbReference>
<evidence type="ECO:0000313" key="9">
    <source>
        <dbReference type="EMBL" id="KAB7649779.1"/>
    </source>
</evidence>
<feature type="domain" description="S1 motif" evidence="8">
    <location>
        <begin position="679"/>
        <end position="760"/>
    </location>
</feature>
<protein>
    <recommendedName>
        <fullName evidence="7">Ribonuclease R</fullName>
        <shortName evidence="7">RNase R</shortName>
        <ecNumber evidence="7">3.1.13.1</ecNumber>
    </recommendedName>
</protein>
<dbReference type="PROSITE" id="PS50126">
    <property type="entry name" value="S1"/>
    <property type="match status" value="1"/>
</dbReference>
<dbReference type="GO" id="GO:0003723">
    <property type="term" value="F:RNA binding"/>
    <property type="evidence" value="ECO:0007669"/>
    <property type="project" value="UniProtKB-UniRule"/>
</dbReference>
<evidence type="ECO:0000256" key="4">
    <source>
        <dbReference type="ARBA" id="ARBA00022801"/>
    </source>
</evidence>
<dbReference type="HAMAP" id="MF_01895">
    <property type="entry name" value="RNase_R"/>
    <property type="match status" value="1"/>
</dbReference>
<evidence type="ECO:0000256" key="7">
    <source>
        <dbReference type="HAMAP-Rule" id="MF_01895"/>
    </source>
</evidence>
<keyword evidence="10" id="KW-1185">Reference proteome</keyword>
<evidence type="ECO:0000259" key="8">
    <source>
        <dbReference type="PROSITE" id="PS50126"/>
    </source>
</evidence>
<dbReference type="NCBIfam" id="TIGR00358">
    <property type="entry name" value="3_prime_RNase"/>
    <property type="match status" value="1"/>
</dbReference>